<dbReference type="SUPFAM" id="SSF53474">
    <property type="entry name" value="alpha/beta-Hydrolases"/>
    <property type="match status" value="1"/>
</dbReference>
<dbReference type="Gene3D" id="3.40.50.1820">
    <property type="entry name" value="alpha/beta hydrolase"/>
    <property type="match status" value="1"/>
</dbReference>
<dbReference type="PANTHER" id="PTHR47751:SF1">
    <property type="entry name" value="SUPERFAMILY HYDROLASE, PUTATIVE (AFU_ORTHOLOGUE AFUA_2G16580)-RELATED"/>
    <property type="match status" value="1"/>
</dbReference>
<comment type="caution">
    <text evidence="2">The sequence shown here is derived from an EMBL/GenBank/DDBJ whole genome shotgun (WGS) entry which is preliminary data.</text>
</comment>
<feature type="domain" description="Dienelactone hydrolase" evidence="1">
    <location>
        <begin position="91"/>
        <end position="209"/>
    </location>
</feature>
<dbReference type="Gene3D" id="1.10.10.800">
    <property type="match status" value="1"/>
</dbReference>
<dbReference type="NCBIfam" id="TIGR01409">
    <property type="entry name" value="TAT_signal_seq"/>
    <property type="match status" value="1"/>
</dbReference>
<dbReference type="AlphaFoldDB" id="A0A0H1RF97"/>
<evidence type="ECO:0000259" key="1">
    <source>
        <dbReference type="Pfam" id="PF01738"/>
    </source>
</evidence>
<dbReference type="InterPro" id="IPR029058">
    <property type="entry name" value="AB_hydrolase_fold"/>
</dbReference>
<dbReference type="PATRIC" id="fig|1225564.3.peg.5457"/>
<dbReference type="PANTHER" id="PTHR47751">
    <property type="entry name" value="SUPERFAMILY HYDROLASE, PUTATIVE (AFU_ORTHOLOGUE AFUA_2G16580)-RELATED"/>
    <property type="match status" value="1"/>
</dbReference>
<accession>A0A0H1RF97</accession>
<evidence type="ECO:0000313" key="2">
    <source>
        <dbReference type="EMBL" id="KLK91277.1"/>
    </source>
</evidence>
<dbReference type="InterPro" id="IPR002925">
    <property type="entry name" value="Dienelactn_hydro"/>
</dbReference>
<gene>
    <name evidence="2" type="ORF">AA309_20650</name>
</gene>
<proteinExistence type="predicted"/>
<sequence length="372" mass="41118">MNKQIGTETSTDREPGLDIGRRDLLKMAGVGVAALGIAAAANVPSARAQDMSNGANNFYTSDRVTVQKVTFRNQYQMDVAGNLFTPNDLNRNARHPAIIVGHPMGAVKEQSANLYATKMAEQGFVTVSIDLPFWGESDGEPRNLVSPDIYAEAFSATVDFLGTQPFVDRNRIGAIGICGSGSFVISAAKIDPRMKAIATVSMYDMGAANRNALRRSQTVEQRKKIIEAAAEQRYVEYTGGQTRYTSGTVHEITPSSNAIEREFYDFYRTPRGEFTSKGQSPQLTTHPTLTSNVKFMNFYPFNDIETISPRPMLFITGDQAHSREFSEDAYKLAAEPKELHIVPGAGHVDLYDRVNLIPWDKLEAFFDRHLTA</sequence>
<protein>
    <submittedName>
        <fullName evidence="2">Membrane protein</fullName>
    </submittedName>
</protein>
<dbReference type="STRING" id="1225564.AA309_20650"/>
<dbReference type="Pfam" id="PF01738">
    <property type="entry name" value="DLH"/>
    <property type="match status" value="1"/>
</dbReference>
<keyword evidence="3" id="KW-1185">Reference proteome</keyword>
<name>A0A0H1RF97_9HYPH</name>
<dbReference type="InterPro" id="IPR006311">
    <property type="entry name" value="TAT_signal"/>
</dbReference>
<dbReference type="GO" id="GO:0016787">
    <property type="term" value="F:hydrolase activity"/>
    <property type="evidence" value="ECO:0007669"/>
    <property type="project" value="InterPro"/>
</dbReference>
<dbReference type="EMBL" id="LCYG01000056">
    <property type="protein sequence ID" value="KLK91277.1"/>
    <property type="molecule type" value="Genomic_DNA"/>
</dbReference>
<dbReference type="InterPro" id="IPR019546">
    <property type="entry name" value="TAT_signal_bac_arc"/>
</dbReference>
<dbReference type="OrthoDB" id="9805123at2"/>
<dbReference type="RefSeq" id="WP_047190909.1">
    <property type="nucleotide sequence ID" value="NZ_LCYG01000056.1"/>
</dbReference>
<dbReference type="Proteomes" id="UP000035489">
    <property type="component" value="Unassembled WGS sequence"/>
</dbReference>
<organism evidence="2 3">
    <name type="scientific">Microvirga vignae</name>
    <dbReference type="NCBI Taxonomy" id="1225564"/>
    <lineage>
        <taxon>Bacteria</taxon>
        <taxon>Pseudomonadati</taxon>
        <taxon>Pseudomonadota</taxon>
        <taxon>Alphaproteobacteria</taxon>
        <taxon>Hyphomicrobiales</taxon>
        <taxon>Methylobacteriaceae</taxon>
        <taxon>Microvirga</taxon>
    </lineage>
</organism>
<evidence type="ECO:0000313" key="3">
    <source>
        <dbReference type="Proteomes" id="UP000035489"/>
    </source>
</evidence>
<dbReference type="InterPro" id="IPR051411">
    <property type="entry name" value="Polyketide_trans_af380"/>
</dbReference>
<reference evidence="2 3" key="1">
    <citation type="submission" date="2015-05" db="EMBL/GenBank/DDBJ databases">
        <title>Draft genome sequence of Microvirga vignae strain BR3299, a novel nitrogen fixing bacteria isolated from Brazil semi-aired region.</title>
        <authorList>
            <person name="Zilli J.E."/>
            <person name="Passos S.R."/>
            <person name="Leite J."/>
            <person name="Baldani J.I."/>
            <person name="Xavier G.R."/>
            <person name="Rumjaneck N.G."/>
            <person name="Simoes-Araujo J.L."/>
        </authorList>
    </citation>
    <scope>NUCLEOTIDE SEQUENCE [LARGE SCALE GENOMIC DNA]</scope>
    <source>
        <strain evidence="2 3">BR3299</strain>
    </source>
</reference>
<dbReference type="PROSITE" id="PS51318">
    <property type="entry name" value="TAT"/>
    <property type="match status" value="1"/>
</dbReference>